<protein>
    <recommendedName>
        <fullName evidence="1">Dit-like phage tail protein N-terminal domain-containing protein</fullName>
    </recommendedName>
</protein>
<evidence type="ECO:0000313" key="2">
    <source>
        <dbReference type="EMBL" id="AOZ65382.1"/>
    </source>
</evidence>
<organism evidence="2 3">
    <name type="scientific">Klebsiella phage vB_KpnM_KpV52</name>
    <dbReference type="NCBI Taxonomy" id="1912321"/>
    <lineage>
        <taxon>Viruses</taxon>
        <taxon>Duplodnaviria</taxon>
        <taxon>Heunggongvirae</taxon>
        <taxon>Uroviricota</taxon>
        <taxon>Caudoviricetes</taxon>
        <taxon>Jameshumphriesvirinae</taxon>
        <taxon>Sircambvirus</taxon>
        <taxon>Sircambvirus KpV52</taxon>
        <taxon>Jedunavirus KpV80</taxon>
    </lineage>
</organism>
<accession>A0A1I9SEV5</accession>
<reference evidence="2 3" key="1">
    <citation type="submission" date="2016-05" db="EMBL/GenBank/DDBJ databases">
        <title>Complete genome sequence of bacteriophage vB_KpnM_KpV52 lytic for Klebsiella pneumoniae.</title>
        <authorList>
            <person name="Komisarova E.V."/>
            <person name="Krasilnikova V.M."/>
            <person name="Kislichkina A.A."/>
            <person name="Myakinina V.P."/>
            <person name="Volozhantsev N.V."/>
        </authorList>
    </citation>
    <scope>NUCLEOTIDE SEQUENCE [LARGE SCALE GENOMIC DNA]</scope>
</reference>
<sequence>MSLINLLVKRGPQLGSLQFDAVLSDDLDASVDIVQYPIETGTPIADHIIYQPIRYTMTGAVSNNPLKVSITDFTGALTNLVDDNPFIAAGAGLFAGWLSGSNETRSSTTLNTLLDFMYSGQVFTVDTGEITLNNMVIQRIGRSKDPENENGLIFVAELQQIVTLDRVANGSQPAQYQLNSNDVSSTSISGLIERGYINVKTAATNVANQVTTLLDL</sequence>
<dbReference type="EMBL" id="KX237516">
    <property type="protein sequence ID" value="AOZ65382.1"/>
    <property type="molecule type" value="Genomic_DNA"/>
</dbReference>
<dbReference type="InterPro" id="IPR048494">
    <property type="entry name" value="Dit-like_N"/>
</dbReference>
<evidence type="ECO:0000313" key="3">
    <source>
        <dbReference type="Proteomes" id="UP000222016"/>
    </source>
</evidence>
<feature type="domain" description="Dit-like phage tail protein N-terminal" evidence="1">
    <location>
        <begin position="19"/>
        <end position="163"/>
    </location>
</feature>
<gene>
    <name evidence="2" type="ORF">kpv52_38</name>
</gene>
<evidence type="ECO:0000259" key="1">
    <source>
        <dbReference type="Pfam" id="PF21821"/>
    </source>
</evidence>
<dbReference type="Proteomes" id="UP000222016">
    <property type="component" value="Genome"/>
</dbReference>
<dbReference type="OrthoDB" id="15806at10239"/>
<keyword evidence="3" id="KW-1185">Reference proteome</keyword>
<name>A0A1I9SEV5_9CAUD</name>
<proteinExistence type="predicted"/>
<dbReference type="Pfam" id="PF21821">
    <property type="entry name" value="Dit_like"/>
    <property type="match status" value="1"/>
</dbReference>